<dbReference type="SUPFAM" id="SSF47986">
    <property type="entry name" value="DEATH domain"/>
    <property type="match status" value="1"/>
</dbReference>
<dbReference type="Proteomes" id="UP001209878">
    <property type="component" value="Unassembled WGS sequence"/>
</dbReference>
<organism evidence="3 4">
    <name type="scientific">Ridgeia piscesae</name>
    <name type="common">Tubeworm</name>
    <dbReference type="NCBI Taxonomy" id="27915"/>
    <lineage>
        <taxon>Eukaryota</taxon>
        <taxon>Metazoa</taxon>
        <taxon>Spiralia</taxon>
        <taxon>Lophotrochozoa</taxon>
        <taxon>Annelida</taxon>
        <taxon>Polychaeta</taxon>
        <taxon>Sedentaria</taxon>
        <taxon>Canalipalpata</taxon>
        <taxon>Sabellida</taxon>
        <taxon>Siboglinidae</taxon>
        <taxon>Ridgeia</taxon>
    </lineage>
</organism>
<keyword evidence="4" id="KW-1185">Reference proteome</keyword>
<evidence type="ECO:0000313" key="3">
    <source>
        <dbReference type="EMBL" id="KAK2177189.1"/>
    </source>
</evidence>
<dbReference type="Gene3D" id="2.60.220.30">
    <property type="match status" value="1"/>
</dbReference>
<name>A0AAD9NRV5_RIDPI</name>
<proteinExistence type="predicted"/>
<feature type="region of interest" description="Disordered" evidence="1">
    <location>
        <begin position="493"/>
        <end position="521"/>
    </location>
</feature>
<feature type="domain" description="Death" evidence="2">
    <location>
        <begin position="570"/>
        <end position="641"/>
    </location>
</feature>
<comment type="caution">
    <text evidence="3">The sequence shown here is derived from an EMBL/GenBank/DDBJ whole genome shotgun (WGS) entry which is preliminary data.</text>
</comment>
<reference evidence="3" key="1">
    <citation type="journal article" date="2023" name="Mol. Biol. Evol.">
        <title>Third-Generation Sequencing Reveals the Adaptive Role of the Epigenome in Three Deep-Sea Polychaetes.</title>
        <authorList>
            <person name="Perez M."/>
            <person name="Aroh O."/>
            <person name="Sun Y."/>
            <person name="Lan Y."/>
            <person name="Juniper S.K."/>
            <person name="Young C.R."/>
            <person name="Angers B."/>
            <person name="Qian P.Y."/>
        </authorList>
    </citation>
    <scope>NUCLEOTIDE SEQUENCE</scope>
    <source>
        <strain evidence="3">R07B-5</strain>
    </source>
</reference>
<dbReference type="Gene3D" id="1.10.533.10">
    <property type="entry name" value="Death Domain, Fas"/>
    <property type="match status" value="1"/>
</dbReference>
<dbReference type="InterPro" id="IPR000488">
    <property type="entry name" value="Death_dom"/>
</dbReference>
<sequence length="657" mass="74394">MTVDSGVVGNKRDVISCSMVSPSDRYKYVFELKPYEVFVSEFFVLRLTFTSRPLKKPIHLRLPVLDEPNVNSELCVKERGLDEQEWTEAEFTTTVSAKGQHYVDVVAPRTSVFVVTSRPKTDVFEVAVAGKMHNSHLNNRISLSFPKNATAICITCEIQITPMNRANFPSLAKEHPHDMADLLAATDYFHIRTSVDQPFRHPVKVKLPLPALEDENFPKDDIVVMVFVSDSWQLMETPIEFKMSAITFRTSTLGRYCVALCRPQRRKRMKETFRHIHEEELVVRGEILVFVHVAEKLWTMCVEMAPSGHTPRVVETRERQGYRHIAKSFAPPPVVESTTSFSSRRVFRQQQRVEPPKKVERTDLDLVSGRVFELQLTGDVQIGSDDPGRFNTGLRYEERLAKNYRHFIIEPTSIEKCCPLKAQLRCYVTGAEGATCVRTFDLDFELEAVKAYLDKGVDEAVVEPPELEPIKSEVTITDPRLKLISDAGDAMLSSEKVGKKSPALRPPKRNSHTTSLNETSKKYEVRSRASTIARLTKPMRPPREAIRESKVLTGRSLACLAREVEQGLTLAIYLGISDSTITGMGFDALANGQSIVDITYRILLLWKRRSNHFKNKQVDLLADALNDMGRSDLVAVIMDHHRQNMELTPDCFVASGL</sequence>
<dbReference type="PROSITE" id="PS50017">
    <property type="entry name" value="DEATH_DOMAIN"/>
    <property type="match status" value="1"/>
</dbReference>
<evidence type="ECO:0000313" key="4">
    <source>
        <dbReference type="Proteomes" id="UP001209878"/>
    </source>
</evidence>
<dbReference type="InterPro" id="IPR011029">
    <property type="entry name" value="DEATH-like_dom_sf"/>
</dbReference>
<evidence type="ECO:0000256" key="1">
    <source>
        <dbReference type="SAM" id="MobiDB-lite"/>
    </source>
</evidence>
<dbReference type="GO" id="GO:0007165">
    <property type="term" value="P:signal transduction"/>
    <property type="evidence" value="ECO:0007669"/>
    <property type="project" value="InterPro"/>
</dbReference>
<protein>
    <recommendedName>
        <fullName evidence="2">Death domain-containing protein</fullName>
    </recommendedName>
</protein>
<dbReference type="EMBL" id="JAODUO010000614">
    <property type="protein sequence ID" value="KAK2177189.1"/>
    <property type="molecule type" value="Genomic_DNA"/>
</dbReference>
<dbReference type="AlphaFoldDB" id="A0AAD9NRV5"/>
<dbReference type="Pfam" id="PF00531">
    <property type="entry name" value="Death"/>
    <property type="match status" value="1"/>
</dbReference>
<gene>
    <name evidence="3" type="ORF">NP493_614g01057</name>
</gene>
<accession>A0AAD9NRV5</accession>
<evidence type="ECO:0000259" key="2">
    <source>
        <dbReference type="PROSITE" id="PS50017"/>
    </source>
</evidence>